<keyword evidence="1" id="KW-0813">Transport</keyword>
<dbReference type="Proteomes" id="UP000284395">
    <property type="component" value="Unassembled WGS sequence"/>
</dbReference>
<sequence length="192" mass="20837">MKECRLAAHDLACLRGERLLFRHLSLSLFPGEALHLAGPNGIGKSSLIRILAGLRRPYAGDVQRDGAIGLLDEHPALDEHLPLAKALRFWEHLDGSTAAGWDSLGLERLRDVPVRYLSTGQRKRAALARLAGQQAPIWLLDEPLNGLDSDAVAHCERMVAEHCAAGGIAVIASHQPFTMAGLTRLMLAEHAL</sequence>
<keyword evidence="5" id="KW-1278">Translocase</keyword>
<dbReference type="InterPro" id="IPR003593">
    <property type="entry name" value="AAA+_ATPase"/>
</dbReference>
<dbReference type="Pfam" id="PF00005">
    <property type="entry name" value="ABC_tran"/>
    <property type="match status" value="1"/>
</dbReference>
<evidence type="ECO:0000256" key="3">
    <source>
        <dbReference type="ARBA" id="ARBA00022748"/>
    </source>
</evidence>
<evidence type="ECO:0000256" key="5">
    <source>
        <dbReference type="ARBA" id="ARBA00022967"/>
    </source>
</evidence>
<accession>A0A420EKI7</accession>
<evidence type="ECO:0000256" key="1">
    <source>
        <dbReference type="ARBA" id="ARBA00022448"/>
    </source>
</evidence>
<keyword evidence="8" id="KW-0378">Hydrolase</keyword>
<evidence type="ECO:0000256" key="2">
    <source>
        <dbReference type="ARBA" id="ARBA00022741"/>
    </source>
</evidence>
<dbReference type="EC" id="3.6.3.41" evidence="8"/>
<feature type="domain" description="ABC transporter" evidence="7">
    <location>
        <begin position="6"/>
        <end position="192"/>
    </location>
</feature>
<keyword evidence="9" id="KW-1185">Reference proteome</keyword>
<evidence type="ECO:0000259" key="7">
    <source>
        <dbReference type="PROSITE" id="PS50893"/>
    </source>
</evidence>
<keyword evidence="2" id="KW-0547">Nucleotide-binding</keyword>
<dbReference type="OrthoDB" id="9800654at2"/>
<keyword evidence="3" id="KW-0201">Cytochrome c-type biogenesis</keyword>
<gene>
    <name evidence="8" type="primary">ccmA</name>
    <name evidence="8" type="ORF">D6851_09800</name>
</gene>
<evidence type="ECO:0000313" key="8">
    <source>
        <dbReference type="EMBL" id="RKF21193.1"/>
    </source>
</evidence>
<dbReference type="NCBIfam" id="TIGR01189">
    <property type="entry name" value="ccmA"/>
    <property type="match status" value="1"/>
</dbReference>
<dbReference type="PANTHER" id="PTHR43499">
    <property type="entry name" value="ABC TRANSPORTER I FAMILY MEMBER 1"/>
    <property type="match status" value="1"/>
</dbReference>
<dbReference type="InterPro" id="IPR003439">
    <property type="entry name" value="ABC_transporter-like_ATP-bd"/>
</dbReference>
<keyword evidence="4 8" id="KW-0067">ATP-binding</keyword>
<dbReference type="GO" id="GO:0016887">
    <property type="term" value="F:ATP hydrolysis activity"/>
    <property type="evidence" value="ECO:0007669"/>
    <property type="project" value="InterPro"/>
</dbReference>
<dbReference type="PANTHER" id="PTHR43499:SF1">
    <property type="entry name" value="ABC TRANSPORTER I FAMILY MEMBER 1"/>
    <property type="match status" value="1"/>
</dbReference>
<comment type="caution">
    <text evidence="8">The sequence shown here is derived from an EMBL/GenBank/DDBJ whole genome shotgun (WGS) entry which is preliminary data.</text>
</comment>
<evidence type="ECO:0000256" key="6">
    <source>
        <dbReference type="ARBA" id="ARBA00023136"/>
    </source>
</evidence>
<dbReference type="PROSITE" id="PS50893">
    <property type="entry name" value="ABC_TRANSPORTER_2"/>
    <property type="match status" value="1"/>
</dbReference>
<dbReference type="SMART" id="SM00382">
    <property type="entry name" value="AAA"/>
    <property type="match status" value="1"/>
</dbReference>
<proteinExistence type="predicted"/>
<dbReference type="InterPro" id="IPR027417">
    <property type="entry name" value="P-loop_NTPase"/>
</dbReference>
<dbReference type="GO" id="GO:0017004">
    <property type="term" value="P:cytochrome complex assembly"/>
    <property type="evidence" value="ECO:0007669"/>
    <property type="project" value="UniProtKB-KW"/>
</dbReference>
<dbReference type="GO" id="GO:0005524">
    <property type="term" value="F:ATP binding"/>
    <property type="evidence" value="ECO:0007669"/>
    <property type="project" value="UniProtKB-KW"/>
</dbReference>
<protein>
    <submittedName>
        <fullName evidence="8">Heme ABC exporter ATP-binding protein CcmA</fullName>
        <ecNumber evidence="8">3.6.3.41</ecNumber>
    </submittedName>
</protein>
<name>A0A420EKI7_9SPHN</name>
<dbReference type="RefSeq" id="WP_120324691.1">
    <property type="nucleotide sequence ID" value="NZ_RAPF01000004.1"/>
</dbReference>
<dbReference type="InterPro" id="IPR005895">
    <property type="entry name" value="ABC_transptr_haem_export_CcmA"/>
</dbReference>
<dbReference type="GO" id="GO:0022857">
    <property type="term" value="F:transmembrane transporter activity"/>
    <property type="evidence" value="ECO:0007669"/>
    <property type="project" value="InterPro"/>
</dbReference>
<dbReference type="AlphaFoldDB" id="A0A420EKI7"/>
<dbReference type="EMBL" id="RAPF01000004">
    <property type="protein sequence ID" value="RKF21193.1"/>
    <property type="molecule type" value="Genomic_DNA"/>
</dbReference>
<reference evidence="8 9" key="1">
    <citation type="submission" date="2018-09" db="EMBL/GenBank/DDBJ databases">
        <title>Altererythrobacter spongiae sp. nov., isolated from a marine sponge.</title>
        <authorList>
            <person name="Zhuang L."/>
            <person name="Luo L."/>
        </authorList>
    </citation>
    <scope>NUCLEOTIDE SEQUENCE [LARGE SCALE GENOMIC DNA]</scope>
    <source>
        <strain evidence="8 9">HN-Y73</strain>
    </source>
</reference>
<dbReference type="SUPFAM" id="SSF52540">
    <property type="entry name" value="P-loop containing nucleoside triphosphate hydrolases"/>
    <property type="match status" value="1"/>
</dbReference>
<dbReference type="Gene3D" id="3.40.50.300">
    <property type="entry name" value="P-loop containing nucleotide triphosphate hydrolases"/>
    <property type="match status" value="1"/>
</dbReference>
<evidence type="ECO:0000313" key="9">
    <source>
        <dbReference type="Proteomes" id="UP000284395"/>
    </source>
</evidence>
<evidence type="ECO:0000256" key="4">
    <source>
        <dbReference type="ARBA" id="ARBA00022840"/>
    </source>
</evidence>
<keyword evidence="6" id="KW-0472">Membrane</keyword>
<organism evidence="8 9">
    <name type="scientific">Altericroceibacterium spongiae</name>
    <dbReference type="NCBI Taxonomy" id="2320269"/>
    <lineage>
        <taxon>Bacteria</taxon>
        <taxon>Pseudomonadati</taxon>
        <taxon>Pseudomonadota</taxon>
        <taxon>Alphaproteobacteria</taxon>
        <taxon>Sphingomonadales</taxon>
        <taxon>Erythrobacteraceae</taxon>
        <taxon>Altericroceibacterium</taxon>
    </lineage>
</organism>